<organism evidence="1">
    <name type="scientific">Dickeya oryzae</name>
    <dbReference type="NCBI Taxonomy" id="1240404"/>
    <lineage>
        <taxon>Bacteria</taxon>
        <taxon>Pseudomonadati</taxon>
        <taxon>Pseudomonadota</taxon>
        <taxon>Gammaproteobacteria</taxon>
        <taxon>Enterobacterales</taxon>
        <taxon>Pectobacteriaceae</taxon>
        <taxon>Dickeya</taxon>
    </lineage>
</organism>
<name>A0AB39ID92_9GAMM</name>
<dbReference type="Pfam" id="PF11042">
    <property type="entry name" value="DUF2750"/>
    <property type="match status" value="1"/>
</dbReference>
<reference evidence="1" key="1">
    <citation type="submission" date="2024-07" db="EMBL/GenBank/DDBJ databases">
        <authorList>
            <person name="Pedron J."/>
        </authorList>
    </citation>
    <scope>NUCLEOTIDE SEQUENCE</scope>
    <source>
        <strain evidence="1">A642-S2-A17</strain>
    </source>
</reference>
<dbReference type="EMBL" id="CP162411">
    <property type="protein sequence ID" value="XDL15866.1"/>
    <property type="molecule type" value="Genomic_DNA"/>
</dbReference>
<dbReference type="RefSeq" id="WP_226102747.1">
    <property type="nucleotide sequence ID" value="NZ_CP162411.1"/>
</dbReference>
<protein>
    <submittedName>
        <fullName evidence="1">DUF2750 domain-containing protein</fullName>
    </submittedName>
</protein>
<sequence length="129" mass="14584">MKLSAKEIEVMSKKGNEDRYIYFIKRVADNESAWVLDDDGFALSSDDAGNDFIVFWPAKEYADACAVDVWSDYKAKEIELDYIIDELLPNLSADGLNIGIFMVPSITDTPIVSADKLLEDLQNECEKYN</sequence>
<evidence type="ECO:0000313" key="1">
    <source>
        <dbReference type="EMBL" id="XDL15866.1"/>
    </source>
</evidence>
<proteinExistence type="predicted"/>
<gene>
    <name evidence="1" type="ORF">LF923_0006365</name>
</gene>
<dbReference type="AlphaFoldDB" id="A0AB39ID92"/>
<dbReference type="InterPro" id="IPR021284">
    <property type="entry name" value="DUF2750"/>
</dbReference>
<accession>A0AB39ID92</accession>